<sequence length="623" mass="69316">MCFLAAWLLRLRGIQPKHPTTQPQPSTATPNAEINTASARDDDSDDDSPPWLRRAASQSSHGSHDEPYSANIPSYAAEPPLRLRDRLKPFLPYVDKPNGSNLTTAGLIWALPKAGSSPAANTTGSRCRLQQNPPGTGPTTWLVDVEDACLVRAESDNSMPYLALSYVWGQGRSDCAKKKNMDALRERGGLAKHMVLPRTVADAIRLTGLLGYRYIWVDRFCIIQDDDRPDKQAELSHMGSIYAGAAATVVAATGIASQPLVGIPGVTGRRYLSKPSARLRGDLSILGHFILVELAYALMASKWWSRGWTFQENLLACRKIVFQGETVNWECRCAAWHEAYGPADDKLLLLPSDATPSGSTLPQDTLQPAVVTSSAATISVAEAIQRPWPNLYRYARLVSLYSQKQLSDPGDVLDVFEGVITTLSPNYVGGFVTGLPQMFFDSALLWQPFRAMPRRSGRKSSLPSWSWVGWHGDFNSHSWRSGYSYMRKNPDEYLERDESVWQPTSWKVVSTVKWYYVDSSNNSRHPIDACGQQHCDPSEQPLPAAWTRSLCSETGRHFFRHQSDSEQEFSHPIPLPEANSPPPPHVRASRIWCRTRRGVLKVGEEFRNKWTGGWLGRGATIPS</sequence>
<accession>A0AAE0K7S8</accession>
<feature type="domain" description="Heterokaryon incompatibility" evidence="3">
    <location>
        <begin position="161"/>
        <end position="312"/>
    </location>
</feature>
<feature type="chain" id="PRO_5042192491" evidence="2">
    <location>
        <begin position="17"/>
        <end position="623"/>
    </location>
</feature>
<dbReference type="Proteomes" id="UP001287356">
    <property type="component" value="Unassembled WGS sequence"/>
</dbReference>
<name>A0AAE0K7S8_9PEZI</name>
<proteinExistence type="predicted"/>
<evidence type="ECO:0000313" key="4">
    <source>
        <dbReference type="EMBL" id="KAK3371137.1"/>
    </source>
</evidence>
<evidence type="ECO:0000259" key="3">
    <source>
        <dbReference type="Pfam" id="PF06985"/>
    </source>
</evidence>
<protein>
    <submittedName>
        <fullName evidence="4">Heterokaryon incompatibility protein-domain-containing protein</fullName>
    </submittedName>
</protein>
<keyword evidence="2" id="KW-0732">Signal</keyword>
<feature type="compositionally biased region" description="Pro residues" evidence="1">
    <location>
        <begin position="573"/>
        <end position="585"/>
    </location>
</feature>
<feature type="region of interest" description="Disordered" evidence="1">
    <location>
        <begin position="16"/>
        <end position="73"/>
    </location>
</feature>
<gene>
    <name evidence="4" type="ORF">B0T24DRAFT_594982</name>
</gene>
<dbReference type="InterPro" id="IPR010730">
    <property type="entry name" value="HET"/>
</dbReference>
<dbReference type="PANTHER" id="PTHR33112:SF1">
    <property type="entry name" value="HETEROKARYON INCOMPATIBILITY DOMAIN-CONTAINING PROTEIN"/>
    <property type="match status" value="1"/>
</dbReference>
<feature type="signal peptide" evidence="2">
    <location>
        <begin position="1"/>
        <end position="16"/>
    </location>
</feature>
<comment type="caution">
    <text evidence="4">The sequence shown here is derived from an EMBL/GenBank/DDBJ whole genome shotgun (WGS) entry which is preliminary data.</text>
</comment>
<reference evidence="4" key="1">
    <citation type="journal article" date="2023" name="Mol. Phylogenet. Evol.">
        <title>Genome-scale phylogeny and comparative genomics of the fungal order Sordariales.</title>
        <authorList>
            <person name="Hensen N."/>
            <person name="Bonometti L."/>
            <person name="Westerberg I."/>
            <person name="Brannstrom I.O."/>
            <person name="Guillou S."/>
            <person name="Cros-Aarteil S."/>
            <person name="Calhoun S."/>
            <person name="Haridas S."/>
            <person name="Kuo A."/>
            <person name="Mondo S."/>
            <person name="Pangilinan J."/>
            <person name="Riley R."/>
            <person name="LaButti K."/>
            <person name="Andreopoulos B."/>
            <person name="Lipzen A."/>
            <person name="Chen C."/>
            <person name="Yan M."/>
            <person name="Daum C."/>
            <person name="Ng V."/>
            <person name="Clum A."/>
            <person name="Steindorff A."/>
            <person name="Ohm R.A."/>
            <person name="Martin F."/>
            <person name="Silar P."/>
            <person name="Natvig D.O."/>
            <person name="Lalanne C."/>
            <person name="Gautier V."/>
            <person name="Ament-Velasquez S.L."/>
            <person name="Kruys A."/>
            <person name="Hutchinson M.I."/>
            <person name="Powell A.J."/>
            <person name="Barry K."/>
            <person name="Miller A.N."/>
            <person name="Grigoriev I.V."/>
            <person name="Debuchy R."/>
            <person name="Gladieux P."/>
            <person name="Hiltunen Thoren M."/>
            <person name="Johannesson H."/>
        </authorList>
    </citation>
    <scope>NUCLEOTIDE SEQUENCE</scope>
    <source>
        <strain evidence="4">CBS 958.72</strain>
    </source>
</reference>
<evidence type="ECO:0000256" key="2">
    <source>
        <dbReference type="SAM" id="SignalP"/>
    </source>
</evidence>
<evidence type="ECO:0000256" key="1">
    <source>
        <dbReference type="SAM" id="MobiDB-lite"/>
    </source>
</evidence>
<dbReference type="Pfam" id="PF06985">
    <property type="entry name" value="HET"/>
    <property type="match status" value="1"/>
</dbReference>
<evidence type="ECO:0000313" key="5">
    <source>
        <dbReference type="Proteomes" id="UP001287356"/>
    </source>
</evidence>
<dbReference type="AlphaFoldDB" id="A0AAE0K7S8"/>
<organism evidence="4 5">
    <name type="scientific">Lasiosphaeria ovina</name>
    <dbReference type="NCBI Taxonomy" id="92902"/>
    <lineage>
        <taxon>Eukaryota</taxon>
        <taxon>Fungi</taxon>
        <taxon>Dikarya</taxon>
        <taxon>Ascomycota</taxon>
        <taxon>Pezizomycotina</taxon>
        <taxon>Sordariomycetes</taxon>
        <taxon>Sordariomycetidae</taxon>
        <taxon>Sordariales</taxon>
        <taxon>Lasiosphaeriaceae</taxon>
        <taxon>Lasiosphaeria</taxon>
    </lineage>
</organism>
<dbReference type="PANTHER" id="PTHR33112">
    <property type="entry name" value="DOMAIN PROTEIN, PUTATIVE-RELATED"/>
    <property type="match status" value="1"/>
</dbReference>
<feature type="region of interest" description="Disordered" evidence="1">
    <location>
        <begin position="568"/>
        <end position="587"/>
    </location>
</feature>
<dbReference type="EMBL" id="JAULSN010000005">
    <property type="protein sequence ID" value="KAK3371137.1"/>
    <property type="molecule type" value="Genomic_DNA"/>
</dbReference>
<keyword evidence="5" id="KW-1185">Reference proteome</keyword>
<reference evidence="4" key="2">
    <citation type="submission" date="2023-06" db="EMBL/GenBank/DDBJ databases">
        <authorList>
            <consortium name="Lawrence Berkeley National Laboratory"/>
            <person name="Haridas S."/>
            <person name="Hensen N."/>
            <person name="Bonometti L."/>
            <person name="Westerberg I."/>
            <person name="Brannstrom I.O."/>
            <person name="Guillou S."/>
            <person name="Cros-Aarteil S."/>
            <person name="Calhoun S."/>
            <person name="Kuo A."/>
            <person name="Mondo S."/>
            <person name="Pangilinan J."/>
            <person name="Riley R."/>
            <person name="Labutti K."/>
            <person name="Andreopoulos B."/>
            <person name="Lipzen A."/>
            <person name="Chen C."/>
            <person name="Yanf M."/>
            <person name="Daum C."/>
            <person name="Ng V."/>
            <person name="Clum A."/>
            <person name="Steindorff A."/>
            <person name="Ohm R."/>
            <person name="Martin F."/>
            <person name="Silar P."/>
            <person name="Natvig D."/>
            <person name="Lalanne C."/>
            <person name="Gautier V."/>
            <person name="Ament-Velasquez S.L."/>
            <person name="Kruys A."/>
            <person name="Hutchinson M.I."/>
            <person name="Powell A.J."/>
            <person name="Barry K."/>
            <person name="Miller A.N."/>
            <person name="Grigoriev I.V."/>
            <person name="Debuchy R."/>
            <person name="Gladieux P."/>
            <person name="Thoren M.H."/>
            <person name="Johannesson H."/>
        </authorList>
    </citation>
    <scope>NUCLEOTIDE SEQUENCE</scope>
    <source>
        <strain evidence="4">CBS 958.72</strain>
    </source>
</reference>
<feature type="compositionally biased region" description="Low complexity" evidence="1">
    <location>
        <begin position="19"/>
        <end position="30"/>
    </location>
</feature>